<dbReference type="Proteomes" id="UP000017175">
    <property type="component" value="Chromosome"/>
</dbReference>
<proteinExistence type="predicted"/>
<dbReference type="PANTHER" id="PTHR30466:SF1">
    <property type="entry name" value="FMN REDUCTASE (NADH) RUTF"/>
    <property type="match status" value="1"/>
</dbReference>
<gene>
    <name evidence="3" type="ORF">B723_16560</name>
</gene>
<dbReference type="Gene3D" id="2.30.110.10">
    <property type="entry name" value="Electron Transport, Fmn-binding Protein, Chain A"/>
    <property type="match status" value="1"/>
</dbReference>
<feature type="domain" description="Flavin reductase like" evidence="2">
    <location>
        <begin position="17"/>
        <end position="158"/>
    </location>
</feature>
<dbReference type="eggNOG" id="COG1853">
    <property type="taxonomic scope" value="Bacteria"/>
</dbReference>
<protein>
    <submittedName>
        <fullName evidence="3">Flavin oxidoreductase</fullName>
    </submittedName>
</protein>
<evidence type="ECO:0000256" key="1">
    <source>
        <dbReference type="ARBA" id="ARBA00023002"/>
    </source>
</evidence>
<dbReference type="PANTHER" id="PTHR30466">
    <property type="entry name" value="FLAVIN REDUCTASE"/>
    <property type="match status" value="1"/>
</dbReference>
<dbReference type="SUPFAM" id="SSF50475">
    <property type="entry name" value="FMN-binding split barrel"/>
    <property type="match status" value="1"/>
</dbReference>
<organism evidence="3 4">
    <name type="scientific">Pseudomonas fluorescens NCIMB 11764</name>
    <dbReference type="NCBI Taxonomy" id="1221522"/>
    <lineage>
        <taxon>Bacteria</taxon>
        <taxon>Pseudomonadati</taxon>
        <taxon>Pseudomonadota</taxon>
        <taxon>Gammaproteobacteria</taxon>
        <taxon>Pseudomonadales</taxon>
        <taxon>Pseudomonadaceae</taxon>
        <taxon>Pseudomonas</taxon>
    </lineage>
</organism>
<accession>A0A0K1QR45</accession>
<dbReference type="GO" id="GO:0010181">
    <property type="term" value="F:FMN binding"/>
    <property type="evidence" value="ECO:0007669"/>
    <property type="project" value="InterPro"/>
</dbReference>
<dbReference type="InterPro" id="IPR012349">
    <property type="entry name" value="Split_barrel_FMN-bd"/>
</dbReference>
<dbReference type="AlphaFoldDB" id="A0A0K1QR45"/>
<evidence type="ECO:0000313" key="3">
    <source>
        <dbReference type="EMBL" id="AKV07940.1"/>
    </source>
</evidence>
<dbReference type="GO" id="GO:0006208">
    <property type="term" value="P:pyrimidine nucleobase catabolic process"/>
    <property type="evidence" value="ECO:0007669"/>
    <property type="project" value="TreeGrafter"/>
</dbReference>
<evidence type="ECO:0000313" key="4">
    <source>
        <dbReference type="Proteomes" id="UP000017175"/>
    </source>
</evidence>
<dbReference type="Pfam" id="PF01613">
    <property type="entry name" value="Flavin_Reduct"/>
    <property type="match status" value="1"/>
</dbReference>
<sequence>MTMNDAHNDAAKFRRVMGRFATGVTVVTYERENEAAGMTANAFLSVSLEPQLILVSIKNESRFCKHIKQGDCYGVNFLTEQQEHISGHFAGRAVEGLDVAMNKLQGVPIIEGSLAHIVARVVQIHAAGDHQLYIAEVIELVEAAQARPLLFFSGQYGKLNAA</sequence>
<dbReference type="SMART" id="SM00903">
    <property type="entry name" value="Flavin_Reduct"/>
    <property type="match status" value="1"/>
</dbReference>
<dbReference type="EMBL" id="CP010945">
    <property type="protein sequence ID" value="AKV07940.1"/>
    <property type="molecule type" value="Genomic_DNA"/>
</dbReference>
<reference evidence="3 4" key="1">
    <citation type="journal article" date="2012" name="J. Bacteriol.">
        <title>Draft genome sequence of the cyanide-utilizing bacterium Pseudomonas fluorescens strain NCIMB 11764.</title>
        <authorList>
            <person name="Vilo C.A."/>
            <person name="Benedik M.J."/>
            <person name="Kunz D.A."/>
            <person name="Dong Q."/>
        </authorList>
    </citation>
    <scope>NUCLEOTIDE SEQUENCE [LARGE SCALE GENOMIC DNA]</scope>
    <source>
        <strain evidence="3 4">NCIMB 11764</strain>
    </source>
</reference>
<keyword evidence="1" id="KW-0560">Oxidoreductase</keyword>
<name>A0A0K1QR45_PSEFL</name>
<evidence type="ECO:0000259" key="2">
    <source>
        <dbReference type="SMART" id="SM00903"/>
    </source>
</evidence>
<dbReference type="InterPro" id="IPR050268">
    <property type="entry name" value="NADH-dep_flavin_reductase"/>
</dbReference>
<dbReference type="GO" id="GO:0042602">
    <property type="term" value="F:riboflavin reductase (NADPH) activity"/>
    <property type="evidence" value="ECO:0007669"/>
    <property type="project" value="TreeGrafter"/>
</dbReference>
<dbReference type="InterPro" id="IPR002563">
    <property type="entry name" value="Flavin_Rdtase-like_dom"/>
</dbReference>